<accession>A0A7Z3C6A7</accession>
<proteinExistence type="predicted"/>
<dbReference type="PANTHER" id="PTHR37809:SF1">
    <property type="entry name" value="RIBOSOMAL PROTEIN S12 METHYLTHIOTRANSFERASE ACCESSORY FACTOR YCAO"/>
    <property type="match status" value="1"/>
</dbReference>
<dbReference type="EMBL" id="CP027561">
    <property type="protein sequence ID" value="QJP96341.1"/>
    <property type="molecule type" value="Genomic_DNA"/>
</dbReference>
<dbReference type="Pfam" id="PF02624">
    <property type="entry name" value="YcaO"/>
    <property type="match status" value="1"/>
</dbReference>
<feature type="domain" description="YcaO" evidence="1">
    <location>
        <begin position="57"/>
        <end position="407"/>
    </location>
</feature>
<dbReference type="PROSITE" id="PS51664">
    <property type="entry name" value="YCAO"/>
    <property type="match status" value="1"/>
</dbReference>
<dbReference type="RefSeq" id="WP_169430956.1">
    <property type="nucleotide sequence ID" value="NZ_CP027561.1"/>
</dbReference>
<evidence type="ECO:0000313" key="3">
    <source>
        <dbReference type="Proteomes" id="UP000501669"/>
    </source>
</evidence>
<evidence type="ECO:0000313" key="2">
    <source>
        <dbReference type="EMBL" id="QJP96341.1"/>
    </source>
</evidence>
<dbReference type="Gene3D" id="3.30.1330.230">
    <property type="match status" value="1"/>
</dbReference>
<dbReference type="AlphaFoldDB" id="A0A7Z3C6A7"/>
<evidence type="ECO:0000259" key="1">
    <source>
        <dbReference type="PROSITE" id="PS51664"/>
    </source>
</evidence>
<dbReference type="PANTHER" id="PTHR37809">
    <property type="entry name" value="RIBOSOMAL PROTEIN S12 METHYLTHIOTRANSFERASE ACCESSORY FACTOR YCAO"/>
    <property type="match status" value="1"/>
</dbReference>
<protein>
    <recommendedName>
        <fullName evidence="1">YcaO domain-containing protein</fullName>
    </recommendedName>
</protein>
<name>A0A7Z3C6A7_PSEFL</name>
<reference evidence="2 3" key="1">
    <citation type="submission" date="2018-03" db="EMBL/GenBank/DDBJ databases">
        <title>Complete genome sequence of Pseudomonas fluorescens sp. G7.</title>
        <authorList>
            <person name="Gao C.-H."/>
            <person name="Li Z."/>
            <person name="Cai P."/>
        </authorList>
    </citation>
    <scope>NUCLEOTIDE SEQUENCE [LARGE SCALE GENOMIC DNA]</scope>
    <source>
        <strain evidence="2 3">G7</strain>
    </source>
</reference>
<organism evidence="2 3">
    <name type="scientific">Pseudomonas fluorescens</name>
    <dbReference type="NCBI Taxonomy" id="294"/>
    <lineage>
        <taxon>Bacteria</taxon>
        <taxon>Pseudomonadati</taxon>
        <taxon>Pseudomonadota</taxon>
        <taxon>Gammaproteobacteria</taxon>
        <taxon>Pseudomonadales</taxon>
        <taxon>Pseudomonadaceae</taxon>
        <taxon>Pseudomonas</taxon>
    </lineage>
</organism>
<dbReference type="Proteomes" id="UP000501669">
    <property type="component" value="Chromosome"/>
</dbReference>
<sequence length="407" mass="45511">MDKTWMAERELTADQAERRIQAELSRLGLTPVTRTLGSKVVAVEAILHGSDNRHARGCGKGYADQAHLGALYEALEHYWTDEHFATEVHHETEHYFKDTPIFADDSLVHRLTCQQNARIICRTYVCPPWHDRFSYPVALTLPNGSRQPSSPGTADCSAVRRYASNSGTAIGATYSEALLHAANECIERDAVSLFLLNHFYYENHPPLRRVARLSDHDDLGRLWTDAEQEIGGEIVLVDISSEFKARTFLAFTTQPGSHPQVYGSGCSLDPRHAASRALSELVQLQLSAAEPEYHRTLTNALRNLQPFPRLLRCAQFDPQTLLHRCPQHEVKLPGSIEELSVDDQLHLLTQDLQNHGRTLGASILQQTEFGTTLLNVVIPGLERFFVVSSGNVVIPQARGRTLERSVP</sequence>
<gene>
    <name evidence="2" type="ORF">C6Y56_17825</name>
</gene>
<dbReference type="InterPro" id="IPR003776">
    <property type="entry name" value="YcaO-like_dom"/>
</dbReference>